<accession>A0ABW0GR40</accession>
<protein>
    <submittedName>
        <fullName evidence="3">Uncharacterized protein</fullName>
    </submittedName>
</protein>
<feature type="region of interest" description="Disordered" evidence="1">
    <location>
        <begin position="1"/>
        <end position="26"/>
    </location>
</feature>
<proteinExistence type="predicted"/>
<name>A0ABW0GR40_9MICO</name>
<evidence type="ECO:0000313" key="4">
    <source>
        <dbReference type="Proteomes" id="UP001596122"/>
    </source>
</evidence>
<dbReference type="RefSeq" id="WP_377003030.1">
    <property type="nucleotide sequence ID" value="NZ_JBHSLD010000015.1"/>
</dbReference>
<reference evidence="4" key="1">
    <citation type="journal article" date="2019" name="Int. J. Syst. Evol. Microbiol.">
        <title>The Global Catalogue of Microorganisms (GCM) 10K type strain sequencing project: providing services to taxonomists for standard genome sequencing and annotation.</title>
        <authorList>
            <consortium name="The Broad Institute Genomics Platform"/>
            <consortium name="The Broad Institute Genome Sequencing Center for Infectious Disease"/>
            <person name="Wu L."/>
            <person name="Ma J."/>
        </authorList>
    </citation>
    <scope>NUCLEOTIDE SEQUENCE [LARGE SCALE GENOMIC DNA]</scope>
    <source>
        <strain evidence="4">CCUG 43114</strain>
    </source>
</reference>
<dbReference type="EMBL" id="JBHSLD010000015">
    <property type="protein sequence ID" value="MFC5382190.1"/>
    <property type="molecule type" value="Genomic_DNA"/>
</dbReference>
<keyword evidence="2" id="KW-0812">Transmembrane</keyword>
<evidence type="ECO:0000256" key="2">
    <source>
        <dbReference type="SAM" id="Phobius"/>
    </source>
</evidence>
<keyword evidence="2" id="KW-1133">Transmembrane helix</keyword>
<evidence type="ECO:0000313" key="3">
    <source>
        <dbReference type="EMBL" id="MFC5382190.1"/>
    </source>
</evidence>
<sequence length="460" mass="47351">MTAVGVVRGGSSRPLDWSPLAPADPVPGDPDEVLVAAARHRDVADAVAAAEQGLRRVATAAAMRSRAVEAFREQAWRTGSDLTAVLPRLRGAAEALSAYATSLADAQAESVAALRLAQEAEDSRRVWLDAADAATAALRDAVLLPPVTLPGLTPPGAVVTPAEHDARVALARAHDRLVEADADLAAARRRCETAVDDRDAAAGRASRALADLRAGDGLDDPRWSGLEDVATWTGRVAAVAGTAAAVLALVPVLAPLAGVLAGLALAAAAVNLLVTLVLRAEGRATSSDVAWSAVGVATLGGGRALVPAIRAARAAVGPASVPVTRAAPRAARPAVRSAPRPEPAHRRASPRRALSGPARAAGAGRGRHVAPRSVRTVLGPRPGPARPPAGTRGRRVAPPPAPGTRRARRHDERHLRRLRTADAGVAGLGWTADARTVGREVRVELDARSRRRQRAALALA</sequence>
<feature type="compositionally biased region" description="Low complexity" evidence="1">
    <location>
        <begin position="325"/>
        <end position="338"/>
    </location>
</feature>
<keyword evidence="4" id="KW-1185">Reference proteome</keyword>
<feature type="transmembrane region" description="Helical" evidence="2">
    <location>
        <begin position="256"/>
        <end position="278"/>
    </location>
</feature>
<feature type="compositionally biased region" description="Low complexity" evidence="1">
    <location>
        <begin position="351"/>
        <end position="362"/>
    </location>
</feature>
<keyword evidence="2" id="KW-0472">Membrane</keyword>
<dbReference type="Proteomes" id="UP001596122">
    <property type="component" value="Unassembled WGS sequence"/>
</dbReference>
<evidence type="ECO:0000256" key="1">
    <source>
        <dbReference type="SAM" id="MobiDB-lite"/>
    </source>
</evidence>
<organism evidence="3 4">
    <name type="scientific">Aquipuribacter nitratireducens</name>
    <dbReference type="NCBI Taxonomy" id="650104"/>
    <lineage>
        <taxon>Bacteria</taxon>
        <taxon>Bacillati</taxon>
        <taxon>Actinomycetota</taxon>
        <taxon>Actinomycetes</taxon>
        <taxon>Micrococcales</taxon>
        <taxon>Intrasporangiaceae</taxon>
        <taxon>Aquipuribacter</taxon>
    </lineage>
</organism>
<gene>
    <name evidence="3" type="ORF">ACFPJ6_15585</name>
</gene>
<comment type="caution">
    <text evidence="3">The sequence shown here is derived from an EMBL/GenBank/DDBJ whole genome shotgun (WGS) entry which is preliminary data.</text>
</comment>
<feature type="region of interest" description="Disordered" evidence="1">
    <location>
        <begin position="325"/>
        <end position="419"/>
    </location>
</feature>